<feature type="domain" description="Flagellar motor switch protein FliG C-terminal" evidence="11">
    <location>
        <begin position="236"/>
        <end position="336"/>
    </location>
</feature>
<feature type="region of interest" description="Disordered" evidence="10">
    <location>
        <begin position="338"/>
        <end position="371"/>
    </location>
</feature>
<protein>
    <recommendedName>
        <fullName evidence="4">Flagellar motor switch protein FliG</fullName>
    </recommendedName>
</protein>
<dbReference type="InterPro" id="IPR011002">
    <property type="entry name" value="FliG_a-hlx"/>
</dbReference>
<evidence type="ECO:0000256" key="7">
    <source>
        <dbReference type="ARBA" id="ARBA00022779"/>
    </source>
</evidence>
<proteinExistence type="inferred from homology"/>
<feature type="domain" description="Flagellar motor switch protein FliG N-terminal" evidence="13">
    <location>
        <begin position="10"/>
        <end position="113"/>
    </location>
</feature>
<comment type="caution">
    <text evidence="14">The sequence shown here is derived from an EMBL/GenBank/DDBJ whole genome shotgun (WGS) entry which is preliminary data.</text>
</comment>
<dbReference type="Proteomes" id="UP001500121">
    <property type="component" value="Unassembled WGS sequence"/>
</dbReference>
<keyword evidence="14" id="KW-0282">Flagellum</keyword>
<evidence type="ECO:0000256" key="2">
    <source>
        <dbReference type="ARBA" id="ARBA00004413"/>
    </source>
</evidence>
<comment type="similarity">
    <text evidence="3">Belongs to the FliG family.</text>
</comment>
<dbReference type="InterPro" id="IPR032779">
    <property type="entry name" value="FliG_M"/>
</dbReference>
<name>A0ABP8Z8N4_9MICO</name>
<evidence type="ECO:0000259" key="12">
    <source>
        <dbReference type="Pfam" id="PF14841"/>
    </source>
</evidence>
<dbReference type="PANTHER" id="PTHR30534:SF0">
    <property type="entry name" value="FLAGELLAR MOTOR SWITCH PROTEIN FLIG"/>
    <property type="match status" value="1"/>
</dbReference>
<evidence type="ECO:0000256" key="8">
    <source>
        <dbReference type="ARBA" id="ARBA00023136"/>
    </source>
</evidence>
<dbReference type="PANTHER" id="PTHR30534">
    <property type="entry name" value="FLAGELLAR MOTOR SWITCH PROTEIN FLIG"/>
    <property type="match status" value="1"/>
</dbReference>
<feature type="domain" description="Flagellar motor switch protein FliG middle" evidence="12">
    <location>
        <begin position="123"/>
        <end position="191"/>
    </location>
</feature>
<accession>A0ABP8Z8N4</accession>
<dbReference type="PRINTS" id="PR00954">
    <property type="entry name" value="FLGMOTORFLIG"/>
</dbReference>
<dbReference type="InterPro" id="IPR023087">
    <property type="entry name" value="Flg_Motor_Flig_C"/>
</dbReference>
<dbReference type="Pfam" id="PF14842">
    <property type="entry name" value="FliG_N"/>
    <property type="match status" value="1"/>
</dbReference>
<dbReference type="InterPro" id="IPR028263">
    <property type="entry name" value="FliG_N"/>
</dbReference>
<dbReference type="RefSeq" id="WP_345481245.1">
    <property type="nucleotide sequence ID" value="NZ_BAABLP010000004.1"/>
</dbReference>
<evidence type="ECO:0000256" key="3">
    <source>
        <dbReference type="ARBA" id="ARBA00010299"/>
    </source>
</evidence>
<keyword evidence="9" id="KW-0975">Bacterial flagellum</keyword>
<dbReference type="Gene3D" id="1.10.220.30">
    <property type="match status" value="3"/>
</dbReference>
<keyword evidence="14" id="KW-0966">Cell projection</keyword>
<keyword evidence="7" id="KW-0283">Flagellar rotation</keyword>
<keyword evidence="5" id="KW-1003">Cell membrane</keyword>
<keyword evidence="14" id="KW-0969">Cilium</keyword>
<evidence type="ECO:0000256" key="4">
    <source>
        <dbReference type="ARBA" id="ARBA00021870"/>
    </source>
</evidence>
<keyword evidence="8" id="KW-0472">Membrane</keyword>
<evidence type="ECO:0000256" key="10">
    <source>
        <dbReference type="SAM" id="MobiDB-lite"/>
    </source>
</evidence>
<evidence type="ECO:0000313" key="15">
    <source>
        <dbReference type="Proteomes" id="UP001500121"/>
    </source>
</evidence>
<evidence type="ECO:0000256" key="6">
    <source>
        <dbReference type="ARBA" id="ARBA00022500"/>
    </source>
</evidence>
<reference evidence="15" key="1">
    <citation type="journal article" date="2019" name="Int. J. Syst. Evol. Microbiol.">
        <title>The Global Catalogue of Microorganisms (GCM) 10K type strain sequencing project: providing services to taxonomists for standard genome sequencing and annotation.</title>
        <authorList>
            <consortium name="The Broad Institute Genomics Platform"/>
            <consortium name="The Broad Institute Genome Sequencing Center for Infectious Disease"/>
            <person name="Wu L."/>
            <person name="Ma J."/>
        </authorList>
    </citation>
    <scope>NUCLEOTIDE SEQUENCE [LARGE SCALE GENOMIC DNA]</scope>
    <source>
        <strain evidence="15">JCM 19015</strain>
    </source>
</reference>
<evidence type="ECO:0000256" key="9">
    <source>
        <dbReference type="ARBA" id="ARBA00023143"/>
    </source>
</evidence>
<comment type="subcellular location">
    <subcellularLocation>
        <location evidence="1">Bacterial flagellum basal body</location>
    </subcellularLocation>
    <subcellularLocation>
        <location evidence="2">Cell membrane</location>
        <topology evidence="2">Peripheral membrane protein</topology>
        <orientation evidence="2">Cytoplasmic side</orientation>
    </subcellularLocation>
</comment>
<dbReference type="Pfam" id="PF14841">
    <property type="entry name" value="FliG_M"/>
    <property type="match status" value="1"/>
</dbReference>
<keyword evidence="6" id="KW-0145">Chemotaxis</keyword>
<keyword evidence="15" id="KW-1185">Reference proteome</keyword>
<evidence type="ECO:0000259" key="13">
    <source>
        <dbReference type="Pfam" id="PF14842"/>
    </source>
</evidence>
<dbReference type="InterPro" id="IPR000090">
    <property type="entry name" value="Flg_Motor_Flig"/>
</dbReference>
<feature type="compositionally biased region" description="Acidic residues" evidence="10">
    <location>
        <begin position="351"/>
        <end position="371"/>
    </location>
</feature>
<evidence type="ECO:0000313" key="14">
    <source>
        <dbReference type="EMBL" id="GAA4749401.1"/>
    </source>
</evidence>
<dbReference type="EMBL" id="BAABLP010000004">
    <property type="protein sequence ID" value="GAA4749401.1"/>
    <property type="molecule type" value="Genomic_DNA"/>
</dbReference>
<gene>
    <name evidence="14" type="primary">fliG</name>
    <name evidence="14" type="ORF">GCM10025783_22100</name>
</gene>
<evidence type="ECO:0000259" key="11">
    <source>
        <dbReference type="Pfam" id="PF01706"/>
    </source>
</evidence>
<organism evidence="14 15">
    <name type="scientific">Amnibacterium soli</name>
    <dbReference type="NCBI Taxonomy" id="1282736"/>
    <lineage>
        <taxon>Bacteria</taxon>
        <taxon>Bacillati</taxon>
        <taxon>Actinomycetota</taxon>
        <taxon>Actinomycetes</taxon>
        <taxon>Micrococcales</taxon>
        <taxon>Microbacteriaceae</taxon>
        <taxon>Amnibacterium</taxon>
    </lineage>
</organism>
<evidence type="ECO:0000256" key="1">
    <source>
        <dbReference type="ARBA" id="ARBA00004117"/>
    </source>
</evidence>
<sequence length="371" mass="39785">MTQDTLDVPELTGMQKAALVLMNMSTERASAVLKTFSLEEQDEITAEMARMRRVSGADAESAIQAFREVASRADEPGERTGHDIATELIEASFEGERAADLLERISAPEASASFAFLEELEADRIVALLEADTAATVAFVLVQLGPEQAAKILMLHEGDRRVDIAQAIATMGSPAPEAGRVVAGVLRGRAKVAASETVIVDEDDDAEGGPAPLRVQPLVDIMNRAAPADEGALLEGLRDRDGHLADEVRAKLLSFEDISRLQDRDVQQLLRGIELGTIALALKGADPEIATAITSNMSERNREALAEEAGELGRVKKSQVEDARNLLVRAMRELAGTAGLELKKTAPEPGAADETELPVEQAAEEEDEYVD</sequence>
<dbReference type="Pfam" id="PF01706">
    <property type="entry name" value="FliG_C"/>
    <property type="match status" value="1"/>
</dbReference>
<evidence type="ECO:0000256" key="5">
    <source>
        <dbReference type="ARBA" id="ARBA00022475"/>
    </source>
</evidence>
<dbReference type="SUPFAM" id="SSF48029">
    <property type="entry name" value="FliG"/>
    <property type="match status" value="2"/>
</dbReference>